<dbReference type="Proteomes" id="UP000240971">
    <property type="component" value="Unassembled WGS sequence"/>
</dbReference>
<dbReference type="InterPro" id="IPR036909">
    <property type="entry name" value="Cyt_c-like_dom_sf"/>
</dbReference>
<dbReference type="GO" id="GO:0020037">
    <property type="term" value="F:heme binding"/>
    <property type="evidence" value="ECO:0007669"/>
    <property type="project" value="InterPro"/>
</dbReference>
<accession>A0A2P8HGV8</accession>
<dbReference type="Pfam" id="PF13442">
    <property type="entry name" value="Cytochrome_CBB3"/>
    <property type="match status" value="1"/>
</dbReference>
<dbReference type="AlphaFoldDB" id="A0A2P8HGV8"/>
<evidence type="ECO:0000256" key="2">
    <source>
        <dbReference type="ARBA" id="ARBA00022617"/>
    </source>
</evidence>
<evidence type="ECO:0000256" key="1">
    <source>
        <dbReference type="ARBA" id="ARBA00022448"/>
    </source>
</evidence>
<dbReference type="SUPFAM" id="SSF46626">
    <property type="entry name" value="Cytochrome c"/>
    <property type="match status" value="1"/>
</dbReference>
<dbReference type="GO" id="GO:0009055">
    <property type="term" value="F:electron transfer activity"/>
    <property type="evidence" value="ECO:0007669"/>
    <property type="project" value="InterPro"/>
</dbReference>
<evidence type="ECO:0000313" key="9">
    <source>
        <dbReference type="EMBL" id="PSL45430.1"/>
    </source>
</evidence>
<reference evidence="9 10" key="1">
    <citation type="submission" date="2018-03" db="EMBL/GenBank/DDBJ databases">
        <title>Genomic Encyclopedia of Archaeal and Bacterial Type Strains, Phase II (KMG-II): from individual species to whole genera.</title>
        <authorList>
            <person name="Goeker M."/>
        </authorList>
    </citation>
    <scope>NUCLEOTIDE SEQUENCE [LARGE SCALE GENOMIC DNA]</scope>
    <source>
        <strain evidence="9 10">DSM 24859</strain>
    </source>
</reference>
<keyword evidence="2 6" id="KW-0349">Heme</keyword>
<keyword evidence="5 6" id="KW-0408">Iron</keyword>
<evidence type="ECO:0000259" key="8">
    <source>
        <dbReference type="PROSITE" id="PS51007"/>
    </source>
</evidence>
<evidence type="ECO:0000256" key="3">
    <source>
        <dbReference type="ARBA" id="ARBA00022723"/>
    </source>
</evidence>
<keyword evidence="1" id="KW-0813">Transport</keyword>
<keyword evidence="3 6" id="KW-0479">Metal-binding</keyword>
<feature type="signal peptide" evidence="7">
    <location>
        <begin position="1"/>
        <end position="26"/>
    </location>
</feature>
<proteinExistence type="predicted"/>
<evidence type="ECO:0000256" key="6">
    <source>
        <dbReference type="PROSITE-ProRule" id="PRU00433"/>
    </source>
</evidence>
<sequence length="108" mass="11916">MKNKFSKAVIPAFFIVMLLVTGSSFKAISGQPPVTGDVLYRKTCRMCHGNDGTKGMFGAKNLQISKLETAAIVQQIREGKGNMPSFKNRFSGEELAVLADYVKSFRQH</sequence>
<dbReference type="GO" id="GO:0005506">
    <property type="term" value="F:iron ion binding"/>
    <property type="evidence" value="ECO:0007669"/>
    <property type="project" value="InterPro"/>
</dbReference>
<dbReference type="Gene3D" id="1.10.760.10">
    <property type="entry name" value="Cytochrome c-like domain"/>
    <property type="match status" value="1"/>
</dbReference>
<keyword evidence="4" id="KW-0249">Electron transport</keyword>
<dbReference type="InterPro" id="IPR009056">
    <property type="entry name" value="Cyt_c-like_dom"/>
</dbReference>
<protein>
    <submittedName>
        <fullName evidence="9">Mono/diheme cytochrome c family protein</fullName>
    </submittedName>
</protein>
<name>A0A2P8HGV8_CHINA</name>
<gene>
    <name evidence="9" type="ORF">CLV51_104132</name>
</gene>
<keyword evidence="7" id="KW-0732">Signal</keyword>
<feature type="chain" id="PRO_5015120031" evidence="7">
    <location>
        <begin position="27"/>
        <end position="108"/>
    </location>
</feature>
<evidence type="ECO:0000256" key="5">
    <source>
        <dbReference type="ARBA" id="ARBA00023004"/>
    </source>
</evidence>
<organism evidence="9 10">
    <name type="scientific">Chitinophaga niastensis</name>
    <dbReference type="NCBI Taxonomy" id="536980"/>
    <lineage>
        <taxon>Bacteria</taxon>
        <taxon>Pseudomonadati</taxon>
        <taxon>Bacteroidota</taxon>
        <taxon>Chitinophagia</taxon>
        <taxon>Chitinophagales</taxon>
        <taxon>Chitinophagaceae</taxon>
        <taxon>Chitinophaga</taxon>
    </lineage>
</organism>
<comment type="caution">
    <text evidence="9">The sequence shown here is derived from an EMBL/GenBank/DDBJ whole genome shotgun (WGS) entry which is preliminary data.</text>
</comment>
<evidence type="ECO:0000256" key="7">
    <source>
        <dbReference type="SAM" id="SignalP"/>
    </source>
</evidence>
<keyword evidence="10" id="KW-1185">Reference proteome</keyword>
<dbReference type="RefSeq" id="WP_106529765.1">
    <property type="nucleotide sequence ID" value="NZ_PYAW01000004.1"/>
</dbReference>
<evidence type="ECO:0000313" key="10">
    <source>
        <dbReference type="Proteomes" id="UP000240971"/>
    </source>
</evidence>
<dbReference type="EMBL" id="PYAW01000004">
    <property type="protein sequence ID" value="PSL45430.1"/>
    <property type="molecule type" value="Genomic_DNA"/>
</dbReference>
<dbReference type="PROSITE" id="PS51007">
    <property type="entry name" value="CYTC"/>
    <property type="match status" value="1"/>
</dbReference>
<dbReference type="PRINTS" id="PR00605">
    <property type="entry name" value="CYTCHROMECIC"/>
</dbReference>
<evidence type="ECO:0000256" key="4">
    <source>
        <dbReference type="ARBA" id="ARBA00022982"/>
    </source>
</evidence>
<feature type="domain" description="Cytochrome c" evidence="8">
    <location>
        <begin position="31"/>
        <end position="106"/>
    </location>
</feature>
<dbReference type="OrthoDB" id="9794322at2"/>
<dbReference type="InterPro" id="IPR008168">
    <property type="entry name" value="Cyt_C_IC"/>
</dbReference>